<comment type="subcellular location">
    <subcellularLocation>
        <location evidence="6">Cell outer membrane</location>
        <topology evidence="6">Lipid-anchor</topology>
    </subcellularLocation>
</comment>
<dbReference type="SUPFAM" id="SSF48452">
    <property type="entry name" value="TPR-like"/>
    <property type="match status" value="1"/>
</dbReference>
<keyword evidence="2 6" id="KW-0472">Membrane</keyword>
<dbReference type="PANTHER" id="PTHR37423:SF1">
    <property type="entry name" value="OUTER MEMBRANE PROTEIN ASSEMBLY FACTOR BAMD"/>
    <property type="match status" value="1"/>
</dbReference>
<dbReference type="RefSeq" id="WP_149815204.1">
    <property type="nucleotide sequence ID" value="NZ_VUOA01000004.1"/>
</dbReference>
<evidence type="ECO:0000313" key="8">
    <source>
        <dbReference type="EMBL" id="KAA2244145.1"/>
    </source>
</evidence>
<evidence type="ECO:0000313" key="9">
    <source>
        <dbReference type="Proteomes" id="UP000323142"/>
    </source>
</evidence>
<dbReference type="PROSITE" id="PS51257">
    <property type="entry name" value="PROKAR_LIPOPROTEIN"/>
    <property type="match status" value="1"/>
</dbReference>
<keyword evidence="1 6" id="KW-0732">Signal</keyword>
<dbReference type="InterPro" id="IPR017689">
    <property type="entry name" value="BamD"/>
</dbReference>
<dbReference type="GO" id="GO:1990063">
    <property type="term" value="C:Bam protein complex"/>
    <property type="evidence" value="ECO:0007669"/>
    <property type="project" value="TreeGrafter"/>
</dbReference>
<reference evidence="8 9" key="1">
    <citation type="submission" date="2019-09" db="EMBL/GenBank/DDBJ databases">
        <title>Salinarimonas rosea gen. nov., sp. nov., a new member of the a-2 subgroup of the Proteobacteria.</title>
        <authorList>
            <person name="Liu J."/>
        </authorList>
    </citation>
    <scope>NUCLEOTIDE SEQUENCE [LARGE SCALE GENOMIC DNA]</scope>
    <source>
        <strain evidence="8 9">BN140002</strain>
    </source>
</reference>
<evidence type="ECO:0000256" key="1">
    <source>
        <dbReference type="ARBA" id="ARBA00022729"/>
    </source>
</evidence>
<dbReference type="OrthoDB" id="9804044at2"/>
<evidence type="ECO:0000256" key="3">
    <source>
        <dbReference type="ARBA" id="ARBA00023139"/>
    </source>
</evidence>
<sequence>MSIAKATLDGGTARAVLLLACGLALAGCDTLSSINPFDKSETYKMEIVAEVPAEQLYNDGLARMQRGDTDGAAKKFGEVEKQHPYSEWSRRAMIMTAFAHYQGLRYEDSINASRRYLQLHPASTDAAYAQYLLAMSHFNQIPDVTRDQDRSEKALAALQELVDRYPKSEYVADARQRIQVARDQIAGKEMEVGRYYLQRRNYTGAINRFRDVVAKYQTTRHVEEALARLTEAYMAMGIAGEAQTAAAVLGHNFPDSPWYKDSYALLQTGGLSPREDQGSWISRAFRGLTGVRTAGG</sequence>
<evidence type="ECO:0000259" key="7">
    <source>
        <dbReference type="Pfam" id="PF13525"/>
    </source>
</evidence>
<organism evidence="8 9">
    <name type="scientific">Salinarimonas soli</name>
    <dbReference type="NCBI Taxonomy" id="1638099"/>
    <lineage>
        <taxon>Bacteria</taxon>
        <taxon>Pseudomonadati</taxon>
        <taxon>Pseudomonadota</taxon>
        <taxon>Alphaproteobacteria</taxon>
        <taxon>Hyphomicrobiales</taxon>
        <taxon>Salinarimonadaceae</taxon>
        <taxon>Salinarimonas</taxon>
    </lineage>
</organism>
<comment type="caution">
    <text evidence="8">The sequence shown here is derived from an EMBL/GenBank/DDBJ whole genome shotgun (WGS) entry which is preliminary data.</text>
</comment>
<dbReference type="CDD" id="cd15830">
    <property type="entry name" value="BamD"/>
    <property type="match status" value="1"/>
</dbReference>
<comment type="function">
    <text evidence="6">Part of the outer membrane protein assembly complex, which is involved in assembly and insertion of beta-barrel proteins into the outer membrane.</text>
</comment>
<dbReference type="InterPro" id="IPR011990">
    <property type="entry name" value="TPR-like_helical_dom_sf"/>
</dbReference>
<dbReference type="PANTHER" id="PTHR37423">
    <property type="entry name" value="SOLUBLE LYTIC MUREIN TRANSGLYCOSYLASE-RELATED"/>
    <property type="match status" value="1"/>
</dbReference>
<keyword evidence="4 6" id="KW-0998">Cell outer membrane</keyword>
<dbReference type="Proteomes" id="UP000323142">
    <property type="component" value="Unassembled WGS sequence"/>
</dbReference>
<evidence type="ECO:0000256" key="6">
    <source>
        <dbReference type="HAMAP-Rule" id="MF_00922"/>
    </source>
</evidence>
<protein>
    <recommendedName>
        <fullName evidence="6">Outer membrane protein assembly factor BamD</fullName>
    </recommendedName>
</protein>
<reference evidence="8 9" key="2">
    <citation type="submission" date="2019-09" db="EMBL/GenBank/DDBJ databases">
        <authorList>
            <person name="Jin C."/>
        </authorList>
    </citation>
    <scope>NUCLEOTIDE SEQUENCE [LARGE SCALE GENOMIC DNA]</scope>
    <source>
        <strain evidence="8 9">BN140002</strain>
    </source>
</reference>
<dbReference type="HAMAP" id="MF_00922">
    <property type="entry name" value="OM_assembly_BamD"/>
    <property type="match status" value="1"/>
</dbReference>
<evidence type="ECO:0000256" key="4">
    <source>
        <dbReference type="ARBA" id="ARBA00023237"/>
    </source>
</evidence>
<comment type="similarity">
    <text evidence="6">Belongs to the BamD family.</text>
</comment>
<dbReference type="AlphaFoldDB" id="A0A5B2VYM2"/>
<feature type="domain" description="Outer membrane lipoprotein BamD-like" evidence="7">
    <location>
        <begin position="51"/>
        <end position="245"/>
    </location>
</feature>
<accession>A0A5B2VYM2</accession>
<comment type="subunit">
    <text evidence="6">Part of the Bam complex.</text>
</comment>
<keyword evidence="3 6" id="KW-0564">Palmitate</keyword>
<keyword evidence="9" id="KW-1185">Reference proteome</keyword>
<dbReference type="GO" id="GO:0043165">
    <property type="term" value="P:Gram-negative-bacterium-type cell outer membrane assembly"/>
    <property type="evidence" value="ECO:0007669"/>
    <property type="project" value="UniProtKB-UniRule"/>
</dbReference>
<keyword evidence="5 6" id="KW-0449">Lipoprotein</keyword>
<evidence type="ECO:0000256" key="5">
    <source>
        <dbReference type="ARBA" id="ARBA00023288"/>
    </source>
</evidence>
<evidence type="ECO:0000256" key="2">
    <source>
        <dbReference type="ARBA" id="ARBA00023136"/>
    </source>
</evidence>
<name>A0A5B2VYM2_9HYPH</name>
<dbReference type="Pfam" id="PF13525">
    <property type="entry name" value="YfiO"/>
    <property type="match status" value="1"/>
</dbReference>
<dbReference type="EMBL" id="VUOA01000004">
    <property type="protein sequence ID" value="KAA2244145.1"/>
    <property type="molecule type" value="Genomic_DNA"/>
</dbReference>
<gene>
    <name evidence="6" type="primary">bamD</name>
    <name evidence="8" type="ORF">F0L46_01185</name>
</gene>
<dbReference type="GO" id="GO:0051205">
    <property type="term" value="P:protein insertion into membrane"/>
    <property type="evidence" value="ECO:0007669"/>
    <property type="project" value="UniProtKB-UniRule"/>
</dbReference>
<dbReference type="InterPro" id="IPR039565">
    <property type="entry name" value="BamD-like"/>
</dbReference>
<proteinExistence type="inferred from homology"/>
<dbReference type="Gene3D" id="1.25.40.10">
    <property type="entry name" value="Tetratricopeptide repeat domain"/>
    <property type="match status" value="1"/>
</dbReference>
<dbReference type="NCBIfam" id="TIGR03302">
    <property type="entry name" value="OM_YfiO"/>
    <property type="match status" value="1"/>
</dbReference>